<keyword evidence="1" id="KW-0732">Signal</keyword>
<sequence length="255" mass="27782">MTRLFVLGALMTLAIVLKSSPGQAANSVKISTKGDQLCVSSNGTPNHTIGTFPNRGNPHRFRAQKLTYCMDATPQDTGRITHRANASGISLTGVPFRPGTADFYDASSPRGFSRDSSSGWRLEGMGAADMLGMDRQNAHVDHRGLYHYHAPAPALTASLRGTVIGYAADGFPIHYVGDSVKPSWQLKPGKRPTAPYGRYDGTYEQDWQHVQGSGNLDECNGAVVDGSYVYFATDRFPFFPRCFRGTVSRDFLGRP</sequence>
<dbReference type="AlphaFoldDB" id="A0A1Y5TEM7"/>
<name>A0A1Y5TEM7_9RHOB</name>
<gene>
    <name evidence="3" type="ORF">TRL7639_03466</name>
</gene>
<keyword evidence="4" id="KW-1185">Reference proteome</keyword>
<dbReference type="InterPro" id="IPR025924">
    <property type="entry name" value="YHYH_dom"/>
</dbReference>
<proteinExistence type="predicted"/>
<evidence type="ECO:0000259" key="2">
    <source>
        <dbReference type="Pfam" id="PF14240"/>
    </source>
</evidence>
<evidence type="ECO:0000313" key="4">
    <source>
        <dbReference type="Proteomes" id="UP000193077"/>
    </source>
</evidence>
<dbReference type="Proteomes" id="UP000193077">
    <property type="component" value="Unassembled WGS sequence"/>
</dbReference>
<reference evidence="3 4" key="1">
    <citation type="submission" date="2017-03" db="EMBL/GenBank/DDBJ databases">
        <authorList>
            <person name="Afonso C.L."/>
            <person name="Miller P.J."/>
            <person name="Scott M.A."/>
            <person name="Spackman E."/>
            <person name="Goraichik I."/>
            <person name="Dimitrov K.M."/>
            <person name="Suarez D.L."/>
            <person name="Swayne D.E."/>
        </authorList>
    </citation>
    <scope>NUCLEOTIDE SEQUENCE [LARGE SCALE GENOMIC DNA]</scope>
    <source>
        <strain evidence="3 4">CECT 7639</strain>
    </source>
</reference>
<dbReference type="OrthoDB" id="9796530at2"/>
<organism evidence="3 4">
    <name type="scientific">Falsiruegeria litorea R37</name>
    <dbReference type="NCBI Taxonomy" id="1200284"/>
    <lineage>
        <taxon>Bacteria</taxon>
        <taxon>Pseudomonadati</taxon>
        <taxon>Pseudomonadota</taxon>
        <taxon>Alphaproteobacteria</taxon>
        <taxon>Rhodobacterales</taxon>
        <taxon>Roseobacteraceae</taxon>
        <taxon>Falsiruegeria</taxon>
    </lineage>
</organism>
<dbReference type="EMBL" id="FWFO01000003">
    <property type="protein sequence ID" value="SLN62106.1"/>
    <property type="molecule type" value="Genomic_DNA"/>
</dbReference>
<accession>A0A1Y5TEM7</accession>
<protein>
    <recommendedName>
        <fullName evidence="2">YHYH domain-containing protein</fullName>
    </recommendedName>
</protein>
<dbReference type="RefSeq" id="WP_085797109.1">
    <property type="nucleotide sequence ID" value="NZ_FWFO01000003.1"/>
</dbReference>
<feature type="signal peptide" evidence="1">
    <location>
        <begin position="1"/>
        <end position="24"/>
    </location>
</feature>
<feature type="chain" id="PRO_5012667040" description="YHYH domain-containing protein" evidence="1">
    <location>
        <begin position="25"/>
        <end position="255"/>
    </location>
</feature>
<feature type="domain" description="YHYH" evidence="2">
    <location>
        <begin position="70"/>
        <end position="245"/>
    </location>
</feature>
<evidence type="ECO:0000256" key="1">
    <source>
        <dbReference type="SAM" id="SignalP"/>
    </source>
</evidence>
<dbReference type="Pfam" id="PF14240">
    <property type="entry name" value="YHYH"/>
    <property type="match status" value="1"/>
</dbReference>
<evidence type="ECO:0000313" key="3">
    <source>
        <dbReference type="EMBL" id="SLN62106.1"/>
    </source>
</evidence>